<dbReference type="PANTHER" id="PTHR37946">
    <property type="entry name" value="SLL1969 PROTEIN"/>
    <property type="match status" value="1"/>
</dbReference>
<reference evidence="1 2" key="1">
    <citation type="submission" date="2017-11" db="EMBL/GenBank/DDBJ databases">
        <title>Complete genome of a free-living desiccation-tolerant cyanobacterium and its photosynthetic adaptation to extreme terrestrial habitat.</title>
        <authorList>
            <person name="Shang J."/>
        </authorList>
    </citation>
    <scope>NUCLEOTIDE SEQUENCE [LARGE SCALE GENOMIC DNA]</scope>
    <source>
        <strain evidence="1 2">CCNUN1</strain>
    </source>
</reference>
<dbReference type="KEGG" id="nfl:COO91_02383"/>
<keyword evidence="2" id="KW-1185">Reference proteome</keyword>
<dbReference type="EMBL" id="CP024785">
    <property type="protein sequence ID" value="AUB36471.1"/>
    <property type="molecule type" value="Genomic_DNA"/>
</dbReference>
<gene>
    <name evidence="1" type="ORF">COO91_02383</name>
</gene>
<dbReference type="GO" id="GO:0016787">
    <property type="term" value="F:hydrolase activity"/>
    <property type="evidence" value="ECO:0007669"/>
    <property type="project" value="UniProtKB-KW"/>
</dbReference>
<dbReference type="SUPFAM" id="SSF53474">
    <property type="entry name" value="alpha/beta-Hydrolases"/>
    <property type="match status" value="1"/>
</dbReference>
<organism evidence="1 2">
    <name type="scientific">Nostoc flagelliforme CCNUN1</name>
    <dbReference type="NCBI Taxonomy" id="2038116"/>
    <lineage>
        <taxon>Bacteria</taxon>
        <taxon>Bacillati</taxon>
        <taxon>Cyanobacteriota</taxon>
        <taxon>Cyanophyceae</taxon>
        <taxon>Nostocales</taxon>
        <taxon>Nostocaceae</taxon>
        <taxon>Nostoc</taxon>
    </lineage>
</organism>
<dbReference type="PANTHER" id="PTHR37946:SF1">
    <property type="entry name" value="SLL1969 PROTEIN"/>
    <property type="match status" value="1"/>
</dbReference>
<keyword evidence="1" id="KW-0378">Hydrolase</keyword>
<evidence type="ECO:0000313" key="2">
    <source>
        <dbReference type="Proteomes" id="UP000232003"/>
    </source>
</evidence>
<name>A0A2K8SM06_9NOSO</name>
<dbReference type="Gene3D" id="3.40.50.1820">
    <property type="entry name" value="alpha/beta hydrolase"/>
    <property type="match status" value="1"/>
</dbReference>
<protein>
    <submittedName>
        <fullName evidence="1">Triacylglycerol esterase/lipase EstA, alpha/beta hydrolase fold</fullName>
    </submittedName>
</protein>
<sequence>MNIENQQRNPVLLIHGIDDTEAVFHKMAGHLGLQGWSVYSLDLLPNNGDVGLDELAKQVANYVTATFAPEQRLDLVGFSMGGIVSRYYVQRLGGINRVQRFITISSPHHGTVVAYGSRRPGCVQMRPDSIFLKDLNSDAVMLGQLDFTSIWTPYDLMIVPANSSQMSVGSEVIVPVPLHPWMLTDPRSLAVVKAALAEPVKLPLLNKKSSQ</sequence>
<dbReference type="AlphaFoldDB" id="A0A2K8SM06"/>
<dbReference type="OrthoDB" id="9765872at2"/>
<proteinExistence type="predicted"/>
<dbReference type="InterPro" id="IPR029058">
    <property type="entry name" value="AB_hydrolase_fold"/>
</dbReference>
<dbReference type="Proteomes" id="UP000232003">
    <property type="component" value="Chromosome"/>
</dbReference>
<evidence type="ECO:0000313" key="1">
    <source>
        <dbReference type="EMBL" id="AUB36471.1"/>
    </source>
</evidence>
<dbReference type="Pfam" id="PF02089">
    <property type="entry name" value="Palm_thioest"/>
    <property type="match status" value="1"/>
</dbReference>
<accession>A0A2K8SM06</accession>
<dbReference type="RefSeq" id="WP_100898398.1">
    <property type="nucleotide sequence ID" value="NZ_CAWNNC010000001.1"/>
</dbReference>